<gene>
    <name evidence="1" type="ORF">BDN72DRAFT_962525</name>
</gene>
<proteinExistence type="predicted"/>
<dbReference type="Proteomes" id="UP000308600">
    <property type="component" value="Unassembled WGS sequence"/>
</dbReference>
<accession>A0ACD3AIU1</accession>
<evidence type="ECO:0000313" key="1">
    <source>
        <dbReference type="EMBL" id="TFK65426.1"/>
    </source>
</evidence>
<dbReference type="EMBL" id="ML208437">
    <property type="protein sequence ID" value="TFK65426.1"/>
    <property type="molecule type" value="Genomic_DNA"/>
</dbReference>
<organism evidence="1 2">
    <name type="scientific">Pluteus cervinus</name>
    <dbReference type="NCBI Taxonomy" id="181527"/>
    <lineage>
        <taxon>Eukaryota</taxon>
        <taxon>Fungi</taxon>
        <taxon>Dikarya</taxon>
        <taxon>Basidiomycota</taxon>
        <taxon>Agaricomycotina</taxon>
        <taxon>Agaricomycetes</taxon>
        <taxon>Agaricomycetidae</taxon>
        <taxon>Agaricales</taxon>
        <taxon>Pluteineae</taxon>
        <taxon>Pluteaceae</taxon>
        <taxon>Pluteus</taxon>
    </lineage>
</organism>
<reference evidence="1 2" key="1">
    <citation type="journal article" date="2019" name="Nat. Ecol. Evol.">
        <title>Megaphylogeny resolves global patterns of mushroom evolution.</title>
        <authorList>
            <person name="Varga T."/>
            <person name="Krizsan K."/>
            <person name="Foldi C."/>
            <person name="Dima B."/>
            <person name="Sanchez-Garcia M."/>
            <person name="Sanchez-Ramirez S."/>
            <person name="Szollosi G.J."/>
            <person name="Szarkandi J.G."/>
            <person name="Papp V."/>
            <person name="Albert L."/>
            <person name="Andreopoulos W."/>
            <person name="Angelini C."/>
            <person name="Antonin V."/>
            <person name="Barry K.W."/>
            <person name="Bougher N.L."/>
            <person name="Buchanan P."/>
            <person name="Buyck B."/>
            <person name="Bense V."/>
            <person name="Catcheside P."/>
            <person name="Chovatia M."/>
            <person name="Cooper J."/>
            <person name="Damon W."/>
            <person name="Desjardin D."/>
            <person name="Finy P."/>
            <person name="Geml J."/>
            <person name="Haridas S."/>
            <person name="Hughes K."/>
            <person name="Justo A."/>
            <person name="Karasinski D."/>
            <person name="Kautmanova I."/>
            <person name="Kiss B."/>
            <person name="Kocsube S."/>
            <person name="Kotiranta H."/>
            <person name="LaButti K.M."/>
            <person name="Lechner B.E."/>
            <person name="Liimatainen K."/>
            <person name="Lipzen A."/>
            <person name="Lukacs Z."/>
            <person name="Mihaltcheva S."/>
            <person name="Morgado L.N."/>
            <person name="Niskanen T."/>
            <person name="Noordeloos M.E."/>
            <person name="Ohm R.A."/>
            <person name="Ortiz-Santana B."/>
            <person name="Ovrebo C."/>
            <person name="Racz N."/>
            <person name="Riley R."/>
            <person name="Savchenko A."/>
            <person name="Shiryaev A."/>
            <person name="Soop K."/>
            <person name="Spirin V."/>
            <person name="Szebenyi C."/>
            <person name="Tomsovsky M."/>
            <person name="Tulloss R.E."/>
            <person name="Uehling J."/>
            <person name="Grigoriev I.V."/>
            <person name="Vagvolgyi C."/>
            <person name="Papp T."/>
            <person name="Martin F.M."/>
            <person name="Miettinen O."/>
            <person name="Hibbett D.S."/>
            <person name="Nagy L.G."/>
        </authorList>
    </citation>
    <scope>NUCLEOTIDE SEQUENCE [LARGE SCALE GENOMIC DNA]</scope>
    <source>
        <strain evidence="1 2">NL-1719</strain>
    </source>
</reference>
<evidence type="ECO:0000313" key="2">
    <source>
        <dbReference type="Proteomes" id="UP000308600"/>
    </source>
</evidence>
<keyword evidence="2" id="KW-1185">Reference proteome</keyword>
<protein>
    <submittedName>
        <fullName evidence="1">Uncharacterized protein</fullName>
    </submittedName>
</protein>
<sequence length="422" mass="47679">MHAGIVLLASYFLAVAVILLKRRKGRIPAERPHSRRHAPTPPYPSPNIPPNDRTTLVLRGKQLTASYIAPSASFEHGSVSAGAFAALNCARIIFKKYKQGIPSSRLIDDIISEQTVQEIVSRVCPIGAEKAHFEIEEIAKLGIFSDTLKCQGVSWGKATRSGFDKMLKRLEDTQPEQPVVMIISKNCSDMIACLRLPIQKENVFVIFDPQSRPPHPRSSRLIIDTNRGRILDYLTRLMGVDEGLLNDPNRQMKIFSSFCGHCFIPRSGNPDPKSRGQPDPTMHDTDEQLKLVRDERDSLAAQLELVQEERDNLAIRLEPVEKERDSLKTQLNEFRTFMKEQLAGSRAYEREVEEVWGQVDVQRTALIHEIQRLRGQVEGSQNADRASPEQQAPKHNGAETDVRIIPAAIYDEERKQMPGYYI</sequence>
<name>A0ACD3AIU1_9AGAR</name>